<feature type="transmembrane region" description="Helical" evidence="10">
    <location>
        <begin position="200"/>
        <end position="220"/>
    </location>
</feature>
<dbReference type="GO" id="GO:0009922">
    <property type="term" value="F:fatty acid elongase activity"/>
    <property type="evidence" value="ECO:0007669"/>
    <property type="project" value="UniProtKB-EC"/>
</dbReference>
<evidence type="ECO:0000313" key="12">
    <source>
        <dbReference type="Proteomes" id="UP000886998"/>
    </source>
</evidence>
<keyword evidence="5 10" id="KW-0276">Fatty acid metabolism</keyword>
<evidence type="ECO:0000256" key="1">
    <source>
        <dbReference type="ARBA" id="ARBA00004141"/>
    </source>
</evidence>
<reference evidence="11" key="1">
    <citation type="submission" date="2020-08" db="EMBL/GenBank/DDBJ databases">
        <title>Multicomponent nature underlies the extraordinary mechanical properties of spider dragline silk.</title>
        <authorList>
            <person name="Kono N."/>
            <person name="Nakamura H."/>
            <person name="Mori M."/>
            <person name="Yoshida Y."/>
            <person name="Ohtoshi R."/>
            <person name="Malay A.D."/>
            <person name="Moran D.A.P."/>
            <person name="Tomita M."/>
            <person name="Numata K."/>
            <person name="Arakawa K."/>
        </authorList>
    </citation>
    <scope>NUCLEOTIDE SEQUENCE</scope>
</reference>
<feature type="transmembrane region" description="Helical" evidence="10">
    <location>
        <begin position="232"/>
        <end position="249"/>
    </location>
</feature>
<comment type="catalytic activity">
    <reaction evidence="10">
        <text>a very-long-chain acyl-CoA + malonyl-CoA + H(+) = a very-long-chain 3-oxoacyl-CoA + CO2 + CoA</text>
        <dbReference type="Rhea" id="RHEA:32727"/>
        <dbReference type="ChEBI" id="CHEBI:15378"/>
        <dbReference type="ChEBI" id="CHEBI:16526"/>
        <dbReference type="ChEBI" id="CHEBI:57287"/>
        <dbReference type="ChEBI" id="CHEBI:57384"/>
        <dbReference type="ChEBI" id="CHEBI:90725"/>
        <dbReference type="ChEBI" id="CHEBI:90736"/>
        <dbReference type="EC" id="2.3.1.199"/>
    </reaction>
</comment>
<dbReference type="GO" id="GO:0019367">
    <property type="term" value="P:fatty acid elongation, saturated fatty acid"/>
    <property type="evidence" value="ECO:0007669"/>
    <property type="project" value="TreeGrafter"/>
</dbReference>
<evidence type="ECO:0000256" key="5">
    <source>
        <dbReference type="ARBA" id="ARBA00022832"/>
    </source>
</evidence>
<dbReference type="Pfam" id="PF01151">
    <property type="entry name" value="ELO"/>
    <property type="match status" value="1"/>
</dbReference>
<accession>A0A8X7CDE3</accession>
<dbReference type="PANTHER" id="PTHR11157:SF12">
    <property type="entry name" value="ELONGATION OF VERY LONG CHAIN FATTY ACIDS PROTEIN 4"/>
    <property type="match status" value="1"/>
</dbReference>
<dbReference type="GO" id="GO:0042761">
    <property type="term" value="P:very long-chain fatty acid biosynthetic process"/>
    <property type="evidence" value="ECO:0007669"/>
    <property type="project" value="TreeGrafter"/>
</dbReference>
<comment type="similarity">
    <text evidence="10">Belongs to the ELO family.</text>
</comment>
<keyword evidence="2 10" id="KW-0444">Lipid biosynthesis</keyword>
<evidence type="ECO:0000256" key="9">
    <source>
        <dbReference type="ARBA" id="ARBA00023160"/>
    </source>
</evidence>
<evidence type="ECO:0000256" key="8">
    <source>
        <dbReference type="ARBA" id="ARBA00023136"/>
    </source>
</evidence>
<evidence type="ECO:0000256" key="3">
    <source>
        <dbReference type="ARBA" id="ARBA00022679"/>
    </source>
</evidence>
<evidence type="ECO:0000256" key="2">
    <source>
        <dbReference type="ARBA" id="ARBA00022516"/>
    </source>
</evidence>
<dbReference type="GO" id="GO:0030148">
    <property type="term" value="P:sphingolipid biosynthetic process"/>
    <property type="evidence" value="ECO:0007669"/>
    <property type="project" value="TreeGrafter"/>
</dbReference>
<dbReference type="GO" id="GO:0034626">
    <property type="term" value="P:fatty acid elongation, polyunsaturated fatty acid"/>
    <property type="evidence" value="ECO:0007669"/>
    <property type="project" value="TreeGrafter"/>
</dbReference>
<name>A0A8X7CDE3_9ARAC</name>
<feature type="transmembrane region" description="Helical" evidence="10">
    <location>
        <begin position="90"/>
        <end position="110"/>
    </location>
</feature>
<evidence type="ECO:0000256" key="4">
    <source>
        <dbReference type="ARBA" id="ARBA00022692"/>
    </source>
</evidence>
<feature type="transmembrane region" description="Helical" evidence="10">
    <location>
        <begin position="169"/>
        <end position="188"/>
    </location>
</feature>
<evidence type="ECO:0000256" key="10">
    <source>
        <dbReference type="RuleBase" id="RU361115"/>
    </source>
</evidence>
<keyword evidence="9 10" id="KW-0275">Fatty acid biosynthesis</keyword>
<keyword evidence="3 10" id="KW-0808">Transferase</keyword>
<proteinExistence type="inferred from homology"/>
<evidence type="ECO:0000313" key="11">
    <source>
        <dbReference type="EMBL" id="GFY67534.1"/>
    </source>
</evidence>
<evidence type="ECO:0000256" key="7">
    <source>
        <dbReference type="ARBA" id="ARBA00023098"/>
    </source>
</evidence>
<dbReference type="Proteomes" id="UP000886998">
    <property type="component" value="Unassembled WGS sequence"/>
</dbReference>
<keyword evidence="4 10" id="KW-0812">Transmembrane</keyword>
<gene>
    <name evidence="11" type="primary">Elovl4</name>
    <name evidence="11" type="ORF">TNIN_279181</name>
</gene>
<dbReference type="OrthoDB" id="434092at2759"/>
<keyword evidence="8 10" id="KW-0472">Membrane</keyword>
<evidence type="ECO:0000256" key="6">
    <source>
        <dbReference type="ARBA" id="ARBA00022989"/>
    </source>
</evidence>
<feature type="transmembrane region" description="Helical" evidence="10">
    <location>
        <begin position="261"/>
        <end position="282"/>
    </location>
</feature>
<keyword evidence="6 10" id="KW-1133">Transmembrane helix</keyword>
<dbReference type="EMBL" id="BMAV01016603">
    <property type="protein sequence ID" value="GFY67534.1"/>
    <property type="molecule type" value="Genomic_DNA"/>
</dbReference>
<dbReference type="GO" id="GO:0034625">
    <property type="term" value="P:fatty acid elongation, monounsaturated fatty acid"/>
    <property type="evidence" value="ECO:0007669"/>
    <property type="project" value="TreeGrafter"/>
</dbReference>
<dbReference type="GO" id="GO:0005789">
    <property type="term" value="C:endoplasmic reticulum membrane"/>
    <property type="evidence" value="ECO:0007669"/>
    <property type="project" value="TreeGrafter"/>
</dbReference>
<keyword evidence="7 10" id="KW-0443">Lipid metabolism</keyword>
<dbReference type="PANTHER" id="PTHR11157">
    <property type="entry name" value="FATTY ACID ACYL TRANSFERASE-RELATED"/>
    <property type="match status" value="1"/>
</dbReference>
<keyword evidence="12" id="KW-1185">Reference proteome</keyword>
<comment type="subcellular location">
    <subcellularLocation>
        <location evidence="1">Membrane</location>
        <topology evidence="1">Multi-pass membrane protein</topology>
    </subcellularLocation>
</comment>
<comment type="caution">
    <text evidence="11">The sequence shown here is derived from an EMBL/GenBank/DDBJ whole genome shotgun (WGS) entry which is preliminary data.</text>
</comment>
<sequence length="295" mass="35376">MIKIIYEEKKIRKLNKMEYTSSKYHIDEMLINWILKMYQNYEWTLTFSDKRVADWPLMQSPIPTVALILIYLSTVRYGPQIMKSRQPFQLRWVLVFYNLFMTLLNLYIAVELLVCALQRNYNWSCQLVDHSDNPYEIRIAKALWWYYFSKLLEFCDTFFFILRKKNNQLTFLHIYHHSTMFGLWWIGVKWVPGGSALPGAMANSFVHVLMYLYYTLSAIGPAIQPYLWWKKYLTIIQLIQFASAVAMGIKAIIYDCQFTRWMQYALVAYSFSFIVLFGNFYVNSYSKKKIQKKEE</sequence>
<protein>
    <recommendedName>
        <fullName evidence="10">Elongation of very long chain fatty acids protein</fullName>
        <ecNumber evidence="10">2.3.1.199</ecNumber>
    </recommendedName>
    <alternativeName>
        <fullName evidence="10">Very-long-chain 3-oxoacyl-CoA synthase</fullName>
    </alternativeName>
</protein>
<dbReference type="EC" id="2.3.1.199" evidence="10"/>
<dbReference type="AlphaFoldDB" id="A0A8X7CDE3"/>
<dbReference type="InterPro" id="IPR002076">
    <property type="entry name" value="ELO_fam"/>
</dbReference>
<feature type="transmembrane region" description="Helical" evidence="10">
    <location>
        <begin position="144"/>
        <end position="162"/>
    </location>
</feature>
<organism evidence="11 12">
    <name type="scientific">Trichonephila inaurata madagascariensis</name>
    <dbReference type="NCBI Taxonomy" id="2747483"/>
    <lineage>
        <taxon>Eukaryota</taxon>
        <taxon>Metazoa</taxon>
        <taxon>Ecdysozoa</taxon>
        <taxon>Arthropoda</taxon>
        <taxon>Chelicerata</taxon>
        <taxon>Arachnida</taxon>
        <taxon>Araneae</taxon>
        <taxon>Araneomorphae</taxon>
        <taxon>Entelegynae</taxon>
        <taxon>Araneoidea</taxon>
        <taxon>Nephilidae</taxon>
        <taxon>Trichonephila</taxon>
        <taxon>Trichonephila inaurata</taxon>
    </lineage>
</organism>